<reference evidence="2" key="1">
    <citation type="submission" date="2021-02" db="EMBL/GenBank/DDBJ databases">
        <authorList>
            <person name="Nowell W R."/>
        </authorList>
    </citation>
    <scope>NUCLEOTIDE SEQUENCE</scope>
</reference>
<organism evidence="2 5">
    <name type="scientific">Adineta ricciae</name>
    <name type="common">Rotifer</name>
    <dbReference type="NCBI Taxonomy" id="249248"/>
    <lineage>
        <taxon>Eukaryota</taxon>
        <taxon>Metazoa</taxon>
        <taxon>Spiralia</taxon>
        <taxon>Gnathifera</taxon>
        <taxon>Rotifera</taxon>
        <taxon>Eurotatoria</taxon>
        <taxon>Bdelloidea</taxon>
        <taxon>Adinetida</taxon>
        <taxon>Adinetidae</taxon>
        <taxon>Adineta</taxon>
    </lineage>
</organism>
<keyword evidence="1" id="KW-0812">Transmembrane</keyword>
<keyword evidence="1" id="KW-0472">Membrane</keyword>
<comment type="caution">
    <text evidence="2">The sequence shown here is derived from an EMBL/GenBank/DDBJ whole genome shotgun (WGS) entry which is preliminary data.</text>
</comment>
<keyword evidence="4" id="KW-1185">Reference proteome</keyword>
<dbReference type="Proteomes" id="UP000663828">
    <property type="component" value="Unassembled WGS sequence"/>
</dbReference>
<gene>
    <name evidence="2" type="ORF">EDS130_LOCUS26273</name>
    <name evidence="3" type="ORF">XAT740_LOCUS26767</name>
</gene>
<keyword evidence="1" id="KW-1133">Transmembrane helix</keyword>
<evidence type="ECO:0000313" key="4">
    <source>
        <dbReference type="Proteomes" id="UP000663828"/>
    </source>
</evidence>
<evidence type="ECO:0000256" key="1">
    <source>
        <dbReference type="SAM" id="Phobius"/>
    </source>
</evidence>
<name>A0A814XL62_ADIRI</name>
<dbReference type="AlphaFoldDB" id="A0A814XL62"/>
<dbReference type="EMBL" id="CAJNOR010002192">
    <property type="protein sequence ID" value="CAF1260804.1"/>
    <property type="molecule type" value="Genomic_DNA"/>
</dbReference>
<dbReference type="Proteomes" id="UP000663852">
    <property type="component" value="Unassembled WGS sequence"/>
</dbReference>
<sequence>MMISTFVSVSDYMVENKPYQICTISQGYSAVILLNRTDKVIIPTSVTVVTVRLPLPLTVNPAVPFPFLATSGTPFSIPTMPLNAANVQQAAAAILSQTALLSGVDMFPESLRAPSLGDNHAQLPPAQSMSIQNIVNMIFFFLVVNLIVLI</sequence>
<accession>A0A814XL62</accession>
<evidence type="ECO:0000313" key="3">
    <source>
        <dbReference type="EMBL" id="CAF1260804.1"/>
    </source>
</evidence>
<proteinExistence type="predicted"/>
<protein>
    <submittedName>
        <fullName evidence="2">Uncharacterized protein</fullName>
    </submittedName>
</protein>
<dbReference type="EMBL" id="CAJNOJ010000159">
    <property type="protein sequence ID" value="CAF1218317.1"/>
    <property type="molecule type" value="Genomic_DNA"/>
</dbReference>
<evidence type="ECO:0000313" key="2">
    <source>
        <dbReference type="EMBL" id="CAF1218317.1"/>
    </source>
</evidence>
<evidence type="ECO:0000313" key="5">
    <source>
        <dbReference type="Proteomes" id="UP000663852"/>
    </source>
</evidence>
<feature type="transmembrane region" description="Helical" evidence="1">
    <location>
        <begin position="129"/>
        <end position="149"/>
    </location>
</feature>